<evidence type="ECO:0000313" key="1">
    <source>
        <dbReference type="EMBL" id="KHD73402.1"/>
    </source>
</evidence>
<keyword evidence="2" id="KW-1185">Reference proteome</keyword>
<protein>
    <submittedName>
        <fullName evidence="1">Uncharacterized protein</fullName>
    </submittedName>
</protein>
<dbReference type="EMBL" id="JRTT01000131">
    <property type="protein sequence ID" value="KHD73402.1"/>
    <property type="molecule type" value="Genomic_DNA"/>
</dbReference>
<dbReference type="STRING" id="1869.MB27_34865"/>
<dbReference type="Proteomes" id="UP000054537">
    <property type="component" value="Unassembled WGS sequence"/>
</dbReference>
<proteinExistence type="predicted"/>
<organism evidence="1 2">
    <name type="scientific">Actinoplanes utahensis</name>
    <dbReference type="NCBI Taxonomy" id="1869"/>
    <lineage>
        <taxon>Bacteria</taxon>
        <taxon>Bacillati</taxon>
        <taxon>Actinomycetota</taxon>
        <taxon>Actinomycetes</taxon>
        <taxon>Micromonosporales</taxon>
        <taxon>Micromonosporaceae</taxon>
        <taxon>Actinoplanes</taxon>
    </lineage>
</organism>
<reference evidence="1 2" key="1">
    <citation type="submission" date="2014-10" db="EMBL/GenBank/DDBJ databases">
        <title>Draft genome sequence of Actinoplanes utahensis NRRL 12052.</title>
        <authorList>
            <person name="Velasco-Bucheli B."/>
            <person name="del Cerro C."/>
            <person name="Hormigo D."/>
            <person name="Garcia J.L."/>
            <person name="Acebal C."/>
            <person name="Arroyo M."/>
            <person name="de la Mata I."/>
        </authorList>
    </citation>
    <scope>NUCLEOTIDE SEQUENCE [LARGE SCALE GENOMIC DNA]</scope>
    <source>
        <strain evidence="1 2">NRRL 12052</strain>
    </source>
</reference>
<dbReference type="AlphaFoldDB" id="A0A0A6X070"/>
<accession>A0A0A6X070</accession>
<sequence length="74" mass="7709">MIGMGDPGEGPVTAVRVEWTGARYRLHLIRGTGGMSVTDGGARPADAVAALVAHGLSAEDADHCVREAEPGRRR</sequence>
<name>A0A0A6X070_ACTUT</name>
<gene>
    <name evidence="1" type="ORF">MB27_34865</name>
</gene>
<evidence type="ECO:0000313" key="2">
    <source>
        <dbReference type="Proteomes" id="UP000054537"/>
    </source>
</evidence>
<comment type="caution">
    <text evidence="1">The sequence shown here is derived from an EMBL/GenBank/DDBJ whole genome shotgun (WGS) entry which is preliminary data.</text>
</comment>